<organism evidence="6 7">
    <name type="scientific">Mycena rosella</name>
    <name type="common">Pink bonnet</name>
    <name type="synonym">Agaricus rosellus</name>
    <dbReference type="NCBI Taxonomy" id="1033263"/>
    <lineage>
        <taxon>Eukaryota</taxon>
        <taxon>Fungi</taxon>
        <taxon>Dikarya</taxon>
        <taxon>Basidiomycota</taxon>
        <taxon>Agaricomycotina</taxon>
        <taxon>Agaricomycetes</taxon>
        <taxon>Agaricomycetidae</taxon>
        <taxon>Agaricales</taxon>
        <taxon>Marasmiineae</taxon>
        <taxon>Mycenaceae</taxon>
        <taxon>Mycena</taxon>
    </lineage>
</organism>
<dbReference type="PROSITE" id="PS50865">
    <property type="entry name" value="ZF_MYND_2"/>
    <property type="match status" value="1"/>
</dbReference>
<evidence type="ECO:0000259" key="5">
    <source>
        <dbReference type="PROSITE" id="PS50865"/>
    </source>
</evidence>
<dbReference type="Gene3D" id="6.10.140.2220">
    <property type="match status" value="1"/>
</dbReference>
<keyword evidence="7" id="KW-1185">Reference proteome</keyword>
<evidence type="ECO:0000256" key="1">
    <source>
        <dbReference type="ARBA" id="ARBA00022723"/>
    </source>
</evidence>
<protein>
    <recommendedName>
        <fullName evidence="5">MYND-type domain-containing protein</fullName>
    </recommendedName>
</protein>
<keyword evidence="1" id="KW-0479">Metal-binding</keyword>
<evidence type="ECO:0000256" key="3">
    <source>
        <dbReference type="ARBA" id="ARBA00022833"/>
    </source>
</evidence>
<dbReference type="InterPro" id="IPR002893">
    <property type="entry name" value="Znf_MYND"/>
</dbReference>
<evidence type="ECO:0000256" key="2">
    <source>
        <dbReference type="ARBA" id="ARBA00022771"/>
    </source>
</evidence>
<dbReference type="Pfam" id="PF01753">
    <property type="entry name" value="zf-MYND"/>
    <property type="match status" value="1"/>
</dbReference>
<keyword evidence="3" id="KW-0862">Zinc</keyword>
<evidence type="ECO:0000256" key="4">
    <source>
        <dbReference type="PROSITE-ProRule" id="PRU00134"/>
    </source>
</evidence>
<keyword evidence="2 4" id="KW-0863">Zinc-finger</keyword>
<dbReference type="GO" id="GO:0008270">
    <property type="term" value="F:zinc ion binding"/>
    <property type="evidence" value="ECO:0007669"/>
    <property type="project" value="UniProtKB-KW"/>
</dbReference>
<reference evidence="6" key="1">
    <citation type="submission" date="2023-03" db="EMBL/GenBank/DDBJ databases">
        <title>Massive genome expansion in bonnet fungi (Mycena s.s.) driven by repeated elements and novel gene families across ecological guilds.</title>
        <authorList>
            <consortium name="Lawrence Berkeley National Laboratory"/>
            <person name="Harder C.B."/>
            <person name="Miyauchi S."/>
            <person name="Viragh M."/>
            <person name="Kuo A."/>
            <person name="Thoen E."/>
            <person name="Andreopoulos B."/>
            <person name="Lu D."/>
            <person name="Skrede I."/>
            <person name="Drula E."/>
            <person name="Henrissat B."/>
            <person name="Morin E."/>
            <person name="Kohler A."/>
            <person name="Barry K."/>
            <person name="LaButti K."/>
            <person name="Morin E."/>
            <person name="Salamov A."/>
            <person name="Lipzen A."/>
            <person name="Mereny Z."/>
            <person name="Hegedus B."/>
            <person name="Baldrian P."/>
            <person name="Stursova M."/>
            <person name="Weitz H."/>
            <person name="Taylor A."/>
            <person name="Grigoriev I.V."/>
            <person name="Nagy L.G."/>
            <person name="Martin F."/>
            <person name="Kauserud H."/>
        </authorList>
    </citation>
    <scope>NUCLEOTIDE SEQUENCE</scope>
    <source>
        <strain evidence="6">CBHHK067</strain>
    </source>
</reference>
<dbReference type="EMBL" id="JARKIE010000044">
    <property type="protein sequence ID" value="KAJ7693904.1"/>
    <property type="molecule type" value="Genomic_DNA"/>
</dbReference>
<sequence length="248" mass="27728">MPAFLFAAGTNDLCYCCKEPGDLRRCGRCQIARYCSSHCQKKDWKAGHKEACMDHRAILAANDMEDDLKVFKKWNDLWRDALLVWGTFAADLANKQPDSLSKHSYFIALARQPGTTKRSAYQAVWAGIRSDAEVLADMQSIPDAGYRQQITDNFQGILPRADLLRITVAFPAQYFYSIIADLVSNIFPDGQARSFTDRLSVDSRLLSTTLVDAWSRKFAEYVRTGNASGHTQILADMEQAAVAAVDVD</sequence>
<dbReference type="PROSITE" id="PS01360">
    <property type="entry name" value="ZF_MYND_1"/>
    <property type="match status" value="1"/>
</dbReference>
<name>A0AAD7DKI5_MYCRO</name>
<evidence type="ECO:0000313" key="6">
    <source>
        <dbReference type="EMBL" id="KAJ7693904.1"/>
    </source>
</evidence>
<dbReference type="AlphaFoldDB" id="A0AAD7DKI5"/>
<dbReference type="Proteomes" id="UP001221757">
    <property type="component" value="Unassembled WGS sequence"/>
</dbReference>
<comment type="caution">
    <text evidence="6">The sequence shown here is derived from an EMBL/GenBank/DDBJ whole genome shotgun (WGS) entry which is preliminary data.</text>
</comment>
<feature type="domain" description="MYND-type" evidence="5">
    <location>
        <begin position="14"/>
        <end position="52"/>
    </location>
</feature>
<evidence type="ECO:0000313" key="7">
    <source>
        <dbReference type="Proteomes" id="UP001221757"/>
    </source>
</evidence>
<proteinExistence type="predicted"/>
<gene>
    <name evidence="6" type="ORF">B0H17DRAFT_482310</name>
</gene>
<dbReference type="SUPFAM" id="SSF144232">
    <property type="entry name" value="HIT/MYND zinc finger-like"/>
    <property type="match status" value="1"/>
</dbReference>
<accession>A0AAD7DKI5</accession>